<accession>A0ABM8NGV6</accession>
<proteinExistence type="predicted"/>
<gene>
    <name evidence="1" type="ORF">LMG27952_01747</name>
</gene>
<dbReference type="Proteomes" id="UP000656319">
    <property type="component" value="Unassembled WGS sequence"/>
</dbReference>
<sequence length="109" mass="11710">MKDETCIIHLPGDDMLPFETRVPVIHRISVAAGAVAADEVLDVLERVDLASEVANAVGAFLAEVEREIRQAGLDSHEVTLHAMQAAFLAGFVGRVQQVMMHAGIGVVKH</sequence>
<name>A0ABM8NGV6_9BURK</name>
<reference evidence="1 2" key="1">
    <citation type="submission" date="2020-10" db="EMBL/GenBank/DDBJ databases">
        <authorList>
            <person name="Peeters C."/>
        </authorList>
    </citation>
    <scope>NUCLEOTIDE SEQUENCE [LARGE SCALE GENOMIC DNA]</scope>
    <source>
        <strain evidence="1 2">LMG 27952</strain>
    </source>
</reference>
<dbReference type="EMBL" id="CAJHCQ010000003">
    <property type="protein sequence ID" value="CAD6524641.1"/>
    <property type="molecule type" value="Genomic_DNA"/>
</dbReference>
<keyword evidence="2" id="KW-1185">Reference proteome</keyword>
<organism evidence="1 2">
    <name type="scientific">Paraburkholderia hiiakae</name>
    <dbReference type="NCBI Taxonomy" id="1081782"/>
    <lineage>
        <taxon>Bacteria</taxon>
        <taxon>Pseudomonadati</taxon>
        <taxon>Pseudomonadota</taxon>
        <taxon>Betaproteobacteria</taxon>
        <taxon>Burkholderiales</taxon>
        <taxon>Burkholderiaceae</taxon>
        <taxon>Paraburkholderia</taxon>
    </lineage>
</organism>
<evidence type="ECO:0000313" key="1">
    <source>
        <dbReference type="EMBL" id="CAD6524641.1"/>
    </source>
</evidence>
<evidence type="ECO:0000313" key="2">
    <source>
        <dbReference type="Proteomes" id="UP000656319"/>
    </source>
</evidence>
<protein>
    <submittedName>
        <fullName evidence="1">Uncharacterized protein</fullName>
    </submittedName>
</protein>
<comment type="caution">
    <text evidence="1">The sequence shown here is derived from an EMBL/GenBank/DDBJ whole genome shotgun (WGS) entry which is preliminary data.</text>
</comment>
<dbReference type="RefSeq" id="WP_201695499.1">
    <property type="nucleotide sequence ID" value="NZ_CAJHCQ010000003.1"/>
</dbReference>